<dbReference type="RefSeq" id="WP_184091179.1">
    <property type="nucleotide sequence ID" value="NZ_AP023367.1"/>
</dbReference>
<dbReference type="Gene3D" id="3.80.10.10">
    <property type="entry name" value="Ribonuclease Inhibitor"/>
    <property type="match status" value="1"/>
</dbReference>
<sequence>MDQESVTLELHIQYLREKDFITLLACKGYGTKVVIPSSIKGCPIKRIGPYAFSDQERSLSLVSKQEDIKCVIIEGIKVPGGKEDYICGSRLEEITLPSSIEVIDRYAFYNCKELLRINLPGGRIRIENGAFMNCDTLREVYVKALPEEASGVRGILTERNSELYITFKEEGVTGRFLFPEFYEDAIENTPARIFKYMIYGAGYRYRQCFEEERLDIAGYDAVFSSAEIQTLHETALDIAFLRLTYPYRLKDVMKQQYIEFIECHMDMALRRTIARENTKELMFLTTLGLITEGQYKEAQELAVSTGKKECAGILLKERLFYFPPTEKEYEL</sequence>
<protein>
    <submittedName>
        <fullName evidence="1">Uncharacterized protein</fullName>
    </submittedName>
</protein>
<dbReference type="InterPro" id="IPR032675">
    <property type="entry name" value="LRR_dom_sf"/>
</dbReference>
<dbReference type="AlphaFoldDB" id="A0A6S6R5D6"/>
<reference evidence="1 2" key="1">
    <citation type="journal article" date="2016" name="Int. J. Syst. Evol. Microbiol.">
        <title>Descriptions of Anaerotaenia torta gen. nov., sp. nov. and Anaerocolumna cellulosilytica gen. nov., sp. nov. isolated from a methanogenic reactor of cattle waste.</title>
        <authorList>
            <person name="Uek A."/>
            <person name="Ohtaki Y."/>
            <person name="Kaku N."/>
            <person name="Ueki K."/>
        </authorList>
    </citation>
    <scope>NUCLEOTIDE SEQUENCE [LARGE SCALE GENOMIC DNA]</scope>
    <source>
        <strain evidence="1 2">SN021</strain>
    </source>
</reference>
<accession>A0A6S6R5D6</accession>
<dbReference type="Pfam" id="PF13306">
    <property type="entry name" value="LRR_5"/>
    <property type="match status" value="1"/>
</dbReference>
<dbReference type="Proteomes" id="UP000515561">
    <property type="component" value="Chromosome"/>
</dbReference>
<proteinExistence type="predicted"/>
<dbReference type="KEGG" id="acel:acsn021_18370"/>
<organism evidence="1 2">
    <name type="scientific">Anaerocolumna cellulosilytica</name>
    <dbReference type="NCBI Taxonomy" id="433286"/>
    <lineage>
        <taxon>Bacteria</taxon>
        <taxon>Bacillati</taxon>
        <taxon>Bacillota</taxon>
        <taxon>Clostridia</taxon>
        <taxon>Lachnospirales</taxon>
        <taxon>Lachnospiraceae</taxon>
        <taxon>Anaerocolumna</taxon>
    </lineage>
</organism>
<evidence type="ECO:0000313" key="2">
    <source>
        <dbReference type="Proteomes" id="UP000515561"/>
    </source>
</evidence>
<dbReference type="EMBL" id="AP023367">
    <property type="protein sequence ID" value="BCJ94268.1"/>
    <property type="molecule type" value="Genomic_DNA"/>
</dbReference>
<gene>
    <name evidence="1" type="ORF">acsn021_18370</name>
</gene>
<evidence type="ECO:0000313" key="1">
    <source>
        <dbReference type="EMBL" id="BCJ94268.1"/>
    </source>
</evidence>
<name>A0A6S6R5D6_9FIRM</name>
<dbReference type="InterPro" id="IPR026906">
    <property type="entry name" value="LRR_5"/>
</dbReference>
<keyword evidence="2" id="KW-1185">Reference proteome</keyword>